<protein>
    <submittedName>
        <fullName evidence="1">Uncharacterized protein</fullName>
    </submittedName>
</protein>
<accession>A0A0F9MQG5</accession>
<gene>
    <name evidence="1" type="ORF">LCGC14_1126170</name>
</gene>
<name>A0A0F9MQG5_9ZZZZ</name>
<proteinExistence type="predicted"/>
<organism evidence="1">
    <name type="scientific">marine sediment metagenome</name>
    <dbReference type="NCBI Taxonomy" id="412755"/>
    <lineage>
        <taxon>unclassified sequences</taxon>
        <taxon>metagenomes</taxon>
        <taxon>ecological metagenomes</taxon>
    </lineage>
</organism>
<comment type="caution">
    <text evidence="1">The sequence shown here is derived from an EMBL/GenBank/DDBJ whole genome shotgun (WGS) entry which is preliminary data.</text>
</comment>
<dbReference type="AlphaFoldDB" id="A0A0F9MQG5"/>
<sequence length="150" mass="17032">MAAFARDRVDEWLPPDNTYCQGVLRQWGMGPLEWSRNGQSYSCSMCGSMSVEELLECLDGPEIEFSINDHGNKVYVRRYSHAGDCPPVDDNSECFCDVRRGGGPIKFYLRHMRDGGRSEEEQLGIYSRVKVANVRSWERLTKSMGVNPDA</sequence>
<dbReference type="EMBL" id="LAZR01005243">
    <property type="protein sequence ID" value="KKN01597.1"/>
    <property type="molecule type" value="Genomic_DNA"/>
</dbReference>
<reference evidence="1" key="1">
    <citation type="journal article" date="2015" name="Nature">
        <title>Complex archaea that bridge the gap between prokaryotes and eukaryotes.</title>
        <authorList>
            <person name="Spang A."/>
            <person name="Saw J.H."/>
            <person name="Jorgensen S.L."/>
            <person name="Zaremba-Niedzwiedzka K."/>
            <person name="Martijn J."/>
            <person name="Lind A.E."/>
            <person name="van Eijk R."/>
            <person name="Schleper C."/>
            <person name="Guy L."/>
            <person name="Ettema T.J."/>
        </authorList>
    </citation>
    <scope>NUCLEOTIDE SEQUENCE</scope>
</reference>
<evidence type="ECO:0000313" key="1">
    <source>
        <dbReference type="EMBL" id="KKN01597.1"/>
    </source>
</evidence>